<accession>A0A5C6SM26</accession>
<proteinExistence type="predicted"/>
<organism evidence="1 2">
    <name type="scientific">Fusarium oxysporum f. sp. cubense</name>
    <dbReference type="NCBI Taxonomy" id="61366"/>
    <lineage>
        <taxon>Eukaryota</taxon>
        <taxon>Fungi</taxon>
        <taxon>Dikarya</taxon>
        <taxon>Ascomycota</taxon>
        <taxon>Pezizomycotina</taxon>
        <taxon>Sordariomycetes</taxon>
        <taxon>Hypocreomycetidae</taxon>
        <taxon>Hypocreales</taxon>
        <taxon>Nectriaceae</taxon>
        <taxon>Fusarium</taxon>
        <taxon>Fusarium oxysporum species complex</taxon>
    </lineage>
</organism>
<dbReference type="Proteomes" id="UP000321331">
    <property type="component" value="Unassembled WGS sequence"/>
</dbReference>
<dbReference type="EMBL" id="VMNF01000012">
    <property type="protein sequence ID" value="TXB98977.1"/>
    <property type="molecule type" value="Genomic_DNA"/>
</dbReference>
<reference evidence="1 2" key="1">
    <citation type="submission" date="2019-07" db="EMBL/GenBank/DDBJ databases">
        <title>The First High-Quality Draft Genome Sequence of the Causal Agent of the Current Panama Disease Epidemic.</title>
        <authorList>
            <person name="Warmington R.J."/>
            <person name="Kay W."/>
            <person name="Jeffries A."/>
            <person name="Bebber D."/>
            <person name="Moore K."/>
            <person name="Studholme D.J."/>
        </authorList>
    </citation>
    <scope>NUCLEOTIDE SEQUENCE [LARGE SCALE GENOMIC DNA]</scope>
    <source>
        <strain evidence="1 2">TR4</strain>
    </source>
</reference>
<gene>
    <name evidence="1" type="ORF">FocTR4_00012851</name>
</gene>
<dbReference type="AlphaFoldDB" id="A0A5C6SM26"/>
<protein>
    <submittedName>
        <fullName evidence="1">Uncharacterized protein</fullName>
    </submittedName>
</protein>
<evidence type="ECO:0000313" key="2">
    <source>
        <dbReference type="Proteomes" id="UP000321331"/>
    </source>
</evidence>
<comment type="caution">
    <text evidence="1">The sequence shown here is derived from an EMBL/GenBank/DDBJ whole genome shotgun (WGS) entry which is preliminary data.</text>
</comment>
<name>A0A5C6SM26_FUSOC</name>
<evidence type="ECO:0000313" key="1">
    <source>
        <dbReference type="EMBL" id="TXB98977.1"/>
    </source>
</evidence>
<sequence>MQHCHSGCDDHHYAFKCMALVPATSQNQWELCWATNGSTTYDMGMSSRSWISQAILKWGRLRAQGCAEEFTHCILGWMQAVICVSLEGLSPGVRFDNLQDVAVSIGWLPGSIVP</sequence>